<dbReference type="Gramene" id="KOM25931">
    <property type="protein sequence ID" value="KOM25931"/>
    <property type="gene ID" value="LR48_Vigan205s006800"/>
</dbReference>
<evidence type="ECO:0000313" key="3">
    <source>
        <dbReference type="Proteomes" id="UP000053144"/>
    </source>
</evidence>
<feature type="compositionally biased region" description="Low complexity" evidence="1">
    <location>
        <begin position="31"/>
        <end position="48"/>
    </location>
</feature>
<gene>
    <name evidence="2" type="ORF">LR48_Vigan205s006800</name>
</gene>
<protein>
    <submittedName>
        <fullName evidence="2">Uncharacterized protein</fullName>
    </submittedName>
</protein>
<name>A0A0L9T6G7_PHAAN</name>
<accession>A0A0L9T6G7</accession>
<dbReference type="Proteomes" id="UP000053144">
    <property type="component" value="Unassembled WGS sequence"/>
</dbReference>
<evidence type="ECO:0000256" key="1">
    <source>
        <dbReference type="SAM" id="MobiDB-lite"/>
    </source>
</evidence>
<dbReference type="AlphaFoldDB" id="A0A0L9T6G7"/>
<feature type="region of interest" description="Disordered" evidence="1">
    <location>
        <begin position="1"/>
        <end position="78"/>
    </location>
</feature>
<feature type="compositionally biased region" description="Polar residues" evidence="1">
    <location>
        <begin position="60"/>
        <end position="77"/>
    </location>
</feature>
<reference evidence="3" key="1">
    <citation type="journal article" date="2015" name="Proc. Natl. Acad. Sci. U.S.A.">
        <title>Genome sequencing of adzuki bean (Vigna angularis) provides insight into high starch and low fat accumulation and domestication.</title>
        <authorList>
            <person name="Yang K."/>
            <person name="Tian Z."/>
            <person name="Chen C."/>
            <person name="Luo L."/>
            <person name="Zhao B."/>
            <person name="Wang Z."/>
            <person name="Yu L."/>
            <person name="Li Y."/>
            <person name="Sun Y."/>
            <person name="Li W."/>
            <person name="Chen Y."/>
            <person name="Li Y."/>
            <person name="Zhang Y."/>
            <person name="Ai D."/>
            <person name="Zhao J."/>
            <person name="Shang C."/>
            <person name="Ma Y."/>
            <person name="Wu B."/>
            <person name="Wang M."/>
            <person name="Gao L."/>
            <person name="Sun D."/>
            <person name="Zhang P."/>
            <person name="Guo F."/>
            <person name="Wang W."/>
            <person name="Li Y."/>
            <person name="Wang J."/>
            <person name="Varshney R.K."/>
            <person name="Wang J."/>
            <person name="Ling H.Q."/>
            <person name="Wan P."/>
        </authorList>
    </citation>
    <scope>NUCLEOTIDE SEQUENCE</scope>
    <source>
        <strain evidence="3">cv. Jingnong 6</strain>
    </source>
</reference>
<dbReference type="EMBL" id="KQ258294">
    <property type="protein sequence ID" value="KOM25931.1"/>
    <property type="molecule type" value="Genomic_DNA"/>
</dbReference>
<evidence type="ECO:0000313" key="2">
    <source>
        <dbReference type="EMBL" id="KOM25931.1"/>
    </source>
</evidence>
<proteinExistence type="predicted"/>
<feature type="compositionally biased region" description="Polar residues" evidence="1">
    <location>
        <begin position="8"/>
        <end position="25"/>
    </location>
</feature>
<sequence>MAYGSNGKRGSTNSNNSTQIDNQRGNNHHIVSVSTPSVTTTTSFSLPNNPHPTPNHIPQFSATAQSFNNSEDGSQDFSRAKIKSPVTGNSFNNLGSGSQTFRDAEIRCAKESSKQSRSIFSLKQDRVPHGGTLHSFNNNGKGSQCFDGFKLN</sequence>
<organism evidence="2 3">
    <name type="scientific">Phaseolus angularis</name>
    <name type="common">Azuki bean</name>
    <name type="synonym">Vigna angularis</name>
    <dbReference type="NCBI Taxonomy" id="3914"/>
    <lineage>
        <taxon>Eukaryota</taxon>
        <taxon>Viridiplantae</taxon>
        <taxon>Streptophyta</taxon>
        <taxon>Embryophyta</taxon>
        <taxon>Tracheophyta</taxon>
        <taxon>Spermatophyta</taxon>
        <taxon>Magnoliopsida</taxon>
        <taxon>eudicotyledons</taxon>
        <taxon>Gunneridae</taxon>
        <taxon>Pentapetalae</taxon>
        <taxon>rosids</taxon>
        <taxon>fabids</taxon>
        <taxon>Fabales</taxon>
        <taxon>Fabaceae</taxon>
        <taxon>Papilionoideae</taxon>
        <taxon>50 kb inversion clade</taxon>
        <taxon>NPAAA clade</taxon>
        <taxon>indigoferoid/millettioid clade</taxon>
        <taxon>Phaseoleae</taxon>
        <taxon>Vigna</taxon>
    </lineage>
</organism>
<dbReference type="OMA" id="NMANGSN"/>